<dbReference type="SUPFAM" id="SSF49299">
    <property type="entry name" value="PKD domain"/>
    <property type="match status" value="1"/>
</dbReference>
<evidence type="ECO:0008006" key="3">
    <source>
        <dbReference type="Google" id="ProtNLM"/>
    </source>
</evidence>
<organism evidence="1 2">
    <name type="scientific">Aureicoccus marinus</name>
    <dbReference type="NCBI Taxonomy" id="754435"/>
    <lineage>
        <taxon>Bacteria</taxon>
        <taxon>Pseudomonadati</taxon>
        <taxon>Bacteroidota</taxon>
        <taxon>Flavobacteriia</taxon>
        <taxon>Flavobacteriales</taxon>
        <taxon>Flavobacteriaceae</taxon>
        <taxon>Aureicoccus</taxon>
    </lineage>
</organism>
<dbReference type="EMBL" id="MQVX01000001">
    <property type="protein sequence ID" value="PQJ16531.1"/>
    <property type="molecule type" value="Genomic_DNA"/>
</dbReference>
<dbReference type="AlphaFoldDB" id="A0A2S7TAE6"/>
<sequence>MLHFLIWDFGLESAINPGATLQTTISTSDANCSNLGGISIEVSGQNGPYIYQIYQDSIQIHDSGLQFFPDYSLSNLGQGNYQLRVEAATGYLHEENFTIAGNTTQTLQARVSQHITCREGNILMNPQGGVTPHQFAIWSFTDTQGNQEISYPSLDQVPLLAFQSRNIFDIYEPGIYIFVLMDDNNCRTLSNPVEIELRPSIDYSITQRDISCFGETDGAFRLNIIDSNGYLVSYTLTYPDGTTEAVETTSFTNLEPGDYQLTITQTRGGRTCDYIEYFTISSPEQEVFGSLVESRAPTCTTPGEISVINVVGGTPPYRFSIDGITFYDSPTNAYSFDNLAEGNYTVTIRDSNNCEFTTDPLFLLEAAAPTALNFETFPLNCDGSSLQLNATADQGIAPFQYEIISPSSLLPDDTMSTTAQFSGLEPGQYTVRVTDANGCQYEENAEIQATPSIAITQSQGDIISCFGQATGELRFSIEFHLWIQLYSQWPGDFENRHF</sequence>
<comment type="caution">
    <text evidence="1">The sequence shown here is derived from an EMBL/GenBank/DDBJ whole genome shotgun (WGS) entry which is preliminary data.</text>
</comment>
<evidence type="ECO:0000313" key="1">
    <source>
        <dbReference type="EMBL" id="PQJ16531.1"/>
    </source>
</evidence>
<dbReference type="OrthoDB" id="607469at2"/>
<gene>
    <name evidence="1" type="ORF">BST99_13115</name>
</gene>
<dbReference type="InterPro" id="IPR035986">
    <property type="entry name" value="PKD_dom_sf"/>
</dbReference>
<dbReference type="Proteomes" id="UP000239366">
    <property type="component" value="Unassembled WGS sequence"/>
</dbReference>
<proteinExistence type="predicted"/>
<keyword evidence="2" id="KW-1185">Reference proteome</keyword>
<accession>A0A2S7TAE6</accession>
<protein>
    <recommendedName>
        <fullName evidence="3">SprB repeat-containing protein</fullName>
    </recommendedName>
</protein>
<evidence type="ECO:0000313" key="2">
    <source>
        <dbReference type="Proteomes" id="UP000239366"/>
    </source>
</evidence>
<name>A0A2S7TAE6_9FLAO</name>
<dbReference type="RefSeq" id="WP_105002201.1">
    <property type="nucleotide sequence ID" value="NZ_MQVX01000001.1"/>
</dbReference>
<reference evidence="2" key="1">
    <citation type="submission" date="2016-11" db="EMBL/GenBank/DDBJ databases">
        <title>Trade-off between light-utilization and light-protection in marine flavobacteria.</title>
        <authorList>
            <person name="Kumagai Y."/>
            <person name="Yoshizawa S."/>
            <person name="Kogure K."/>
        </authorList>
    </citation>
    <scope>NUCLEOTIDE SEQUENCE [LARGE SCALE GENOMIC DNA]</scope>
    <source>
        <strain evidence="2">SG-18</strain>
    </source>
</reference>